<dbReference type="PANTHER" id="PTHR40079:SF4">
    <property type="entry name" value="GH26 DOMAIN-CONTAINING PROTEIN-RELATED"/>
    <property type="match status" value="1"/>
</dbReference>
<dbReference type="InterPro" id="IPR000805">
    <property type="entry name" value="Glyco_hydro_26"/>
</dbReference>
<comment type="caution">
    <text evidence="7">The sequence shown here is derived from an EMBL/GenBank/DDBJ whole genome shotgun (WGS) entry which is preliminary data.</text>
</comment>
<feature type="region of interest" description="Disordered" evidence="5">
    <location>
        <begin position="40"/>
        <end position="64"/>
    </location>
</feature>
<keyword evidence="8" id="KW-1185">Reference proteome</keyword>
<dbReference type="RefSeq" id="WP_344901210.1">
    <property type="nucleotide sequence ID" value="NZ_BAAAYO010000001.1"/>
</dbReference>
<feature type="domain" description="GH26" evidence="6">
    <location>
        <begin position="136"/>
        <end position="431"/>
    </location>
</feature>
<dbReference type="GO" id="GO:0016787">
    <property type="term" value="F:hydrolase activity"/>
    <property type="evidence" value="ECO:0007669"/>
    <property type="project" value="UniProtKB-KW"/>
</dbReference>
<evidence type="ECO:0000259" key="6">
    <source>
        <dbReference type="PROSITE" id="PS51764"/>
    </source>
</evidence>
<dbReference type="EMBL" id="JBHMAG010000012">
    <property type="protein sequence ID" value="MFB9753506.1"/>
    <property type="molecule type" value="Genomic_DNA"/>
</dbReference>
<feature type="active site" description="Proton donor" evidence="4">
    <location>
        <position position="261"/>
    </location>
</feature>
<dbReference type="SUPFAM" id="SSF51445">
    <property type="entry name" value="(Trans)glycosidases"/>
    <property type="match status" value="1"/>
</dbReference>
<dbReference type="PROSITE" id="PS51257">
    <property type="entry name" value="PROKAR_LIPOPROTEIN"/>
    <property type="match status" value="1"/>
</dbReference>
<comment type="similarity">
    <text evidence="1 4">Belongs to the glycosyl hydrolase 26 family.</text>
</comment>
<organism evidence="7 8">
    <name type="scientific">Paenibacillus hodogayensis</name>
    <dbReference type="NCBI Taxonomy" id="279208"/>
    <lineage>
        <taxon>Bacteria</taxon>
        <taxon>Bacillati</taxon>
        <taxon>Bacillota</taxon>
        <taxon>Bacilli</taxon>
        <taxon>Bacillales</taxon>
        <taxon>Paenibacillaceae</taxon>
        <taxon>Paenibacillus</taxon>
    </lineage>
</organism>
<evidence type="ECO:0000256" key="5">
    <source>
        <dbReference type="SAM" id="MobiDB-lite"/>
    </source>
</evidence>
<dbReference type="InterPro" id="IPR017853">
    <property type="entry name" value="GH"/>
</dbReference>
<dbReference type="Gene3D" id="3.20.20.80">
    <property type="entry name" value="Glycosidases"/>
    <property type="match status" value="1"/>
</dbReference>
<keyword evidence="3 4" id="KW-0326">Glycosidase</keyword>
<accession>A0ABV5VZ68</accession>
<evidence type="ECO:0000313" key="7">
    <source>
        <dbReference type="EMBL" id="MFB9753506.1"/>
    </source>
</evidence>
<dbReference type="Proteomes" id="UP001589619">
    <property type="component" value="Unassembled WGS sequence"/>
</dbReference>
<evidence type="ECO:0000256" key="3">
    <source>
        <dbReference type="ARBA" id="ARBA00023295"/>
    </source>
</evidence>
<protein>
    <submittedName>
        <fullName evidence="7">Glycoside hydrolase family 26 protein</fullName>
    </submittedName>
</protein>
<evidence type="ECO:0000256" key="1">
    <source>
        <dbReference type="ARBA" id="ARBA00007754"/>
    </source>
</evidence>
<sequence>MRKAYKRTLLIAGLAAVGCVAGWLLAESGKEKLKPAEELQATDGNGGKAPAVRGQVGGPSGREPLQWWDDRLRDAERAGQWSVAADYAYRKAAFYRSEGMEKEAAEWDAASDAYWARDEVKDKRFYDGVPSETNAANASAISPYVSVAVEEGRELAKFEPRSGVYLGMFGIFDWPSVEKTFGRYHPIGLTYSGWRKDENDTRNYFPTRLVDSVKAAGGGAVQIGWEPQYGLDSVKDDDYVRSFARQAKEAGIPIFLRYASEMNGAWVPWYDEPAKYVEKFRLISRIMKEEAPNVAMVWSPNFWPPDNVGDYYPGDEYVDWVGFSLYATPLFDGKEDFSKNLIDYFIPLYNRYAHKPIMISEGAVSHYYRPAEKNYAKWAEGQLGNMYGFLPRLFPQVKAMTYFNMTKARTETLKGDHLYDLKENPLMFDLYRRLIGSDYFLSKVEQGSRTAENVRYVPLESAAGLAGKRKLFAYVRLPGDAQPRSVAVLQGGRKLAETFEMPWEVELDFSALDPLLPLEFVAYNGKREELARKTVTLANGGSR</sequence>
<evidence type="ECO:0000313" key="8">
    <source>
        <dbReference type="Proteomes" id="UP001589619"/>
    </source>
</evidence>
<name>A0ABV5VZ68_9BACL</name>
<feature type="active site" description="Nucleophile" evidence="4">
    <location>
        <position position="361"/>
    </location>
</feature>
<dbReference type="PANTHER" id="PTHR40079">
    <property type="entry name" value="MANNAN ENDO-1,4-BETA-MANNOSIDASE E-RELATED"/>
    <property type="match status" value="1"/>
</dbReference>
<dbReference type="PROSITE" id="PS51764">
    <property type="entry name" value="GH26"/>
    <property type="match status" value="1"/>
</dbReference>
<gene>
    <name evidence="7" type="ORF">ACFFNY_18220</name>
</gene>
<dbReference type="Pfam" id="PF02156">
    <property type="entry name" value="Glyco_hydro_26"/>
    <property type="match status" value="1"/>
</dbReference>
<evidence type="ECO:0000256" key="4">
    <source>
        <dbReference type="PROSITE-ProRule" id="PRU01100"/>
    </source>
</evidence>
<evidence type="ECO:0000256" key="2">
    <source>
        <dbReference type="ARBA" id="ARBA00022801"/>
    </source>
</evidence>
<proteinExistence type="inferred from homology"/>
<reference evidence="7 8" key="1">
    <citation type="submission" date="2024-09" db="EMBL/GenBank/DDBJ databases">
        <authorList>
            <person name="Sun Q."/>
            <person name="Mori K."/>
        </authorList>
    </citation>
    <scope>NUCLEOTIDE SEQUENCE [LARGE SCALE GENOMIC DNA]</scope>
    <source>
        <strain evidence="7 8">JCM 12520</strain>
    </source>
</reference>
<keyword evidence="2 4" id="KW-0378">Hydrolase</keyword>
<dbReference type="InterPro" id="IPR022790">
    <property type="entry name" value="GH26_dom"/>
</dbReference>